<dbReference type="AlphaFoldDB" id="A0A3B1ATI2"/>
<dbReference type="PANTHER" id="PTHR43664:SF1">
    <property type="entry name" value="BETA-METHYLMALYL-COA DEHYDRATASE"/>
    <property type="match status" value="1"/>
</dbReference>
<dbReference type="PIRSF" id="PIRSF021494">
    <property type="entry name" value="Rv0216_prd"/>
    <property type="match status" value="1"/>
</dbReference>
<protein>
    <submittedName>
        <fullName evidence="1">2-methylfumaryl-CoA hydratase</fullName>
        <ecNumber evidence="1">4.2.1.148</ecNumber>
    </submittedName>
</protein>
<dbReference type="EMBL" id="UOFW01000039">
    <property type="protein sequence ID" value="VAX03153.1"/>
    <property type="molecule type" value="Genomic_DNA"/>
</dbReference>
<dbReference type="InterPro" id="IPR052342">
    <property type="entry name" value="MCH/BMMD"/>
</dbReference>
<organism evidence="1">
    <name type="scientific">hydrothermal vent metagenome</name>
    <dbReference type="NCBI Taxonomy" id="652676"/>
    <lineage>
        <taxon>unclassified sequences</taxon>
        <taxon>metagenomes</taxon>
        <taxon>ecological metagenomes</taxon>
    </lineage>
</organism>
<dbReference type="Pfam" id="PF19315">
    <property type="entry name" value="MC_hydratase"/>
    <property type="match status" value="1"/>
</dbReference>
<name>A0A3B1ATI2_9ZZZZ</name>
<evidence type="ECO:0000313" key="1">
    <source>
        <dbReference type="EMBL" id="VAX03153.1"/>
    </source>
</evidence>
<dbReference type="Gene3D" id="3.10.129.10">
    <property type="entry name" value="Hotdog Thioesterase"/>
    <property type="match status" value="1"/>
</dbReference>
<reference evidence="1" key="1">
    <citation type="submission" date="2018-06" db="EMBL/GenBank/DDBJ databases">
        <authorList>
            <person name="Zhirakovskaya E."/>
        </authorList>
    </citation>
    <scope>NUCLEOTIDE SEQUENCE</scope>
</reference>
<gene>
    <name evidence="1" type="ORF">MNBD_ALPHA03-1556</name>
</gene>
<dbReference type="SUPFAM" id="SSF54637">
    <property type="entry name" value="Thioesterase/thiol ester dehydrase-isomerase"/>
    <property type="match status" value="2"/>
</dbReference>
<dbReference type="PANTHER" id="PTHR43664">
    <property type="entry name" value="MONOAMINE OXIDASE-RELATED"/>
    <property type="match status" value="1"/>
</dbReference>
<sequence length="357" mass="39495">MSKAFKGNYFEDFTLGQIIHHATPRTITMGDVSLYSALYGMRFALQSSDEFAKNSGLERAPIDDFLAFHIIFGKTVPDISINAVANLGYADCRFLKSVYPGDTVCAISTVIGLKENSNGRTGNVYVRTRGLNQKGEAVLEYVRWVMINKRGISKHDMANGAFEAVIPDLPGAVPADKLTLPEGLNFRKFDNILSGSDYFWEDYEVGEKINHVDGMTVESADHMLATRLYQNTAKVHFNQHAMKDGRLGERIVYGGHVISMARGLSFNGLANAQNIAAINGGRHVNPCLAGDTIYAWSEILDKAAIKGRDDMAALRCRLVALKDKLPDGFTYKTDDGKYDPSVLLDLDIWVLMPKKKI</sequence>
<dbReference type="InterPro" id="IPR016790">
    <property type="entry name" value="Thiol_ester_hydratase_Rv0216"/>
</dbReference>
<accession>A0A3B1ATI2</accession>
<dbReference type="EC" id="4.2.1.148" evidence="1"/>
<dbReference type="CDD" id="cd03451">
    <property type="entry name" value="FkbR2"/>
    <property type="match status" value="2"/>
</dbReference>
<proteinExistence type="predicted"/>
<keyword evidence="1" id="KW-0456">Lyase</keyword>
<dbReference type="InterPro" id="IPR048274">
    <property type="entry name" value="MC_hydratase"/>
</dbReference>
<dbReference type="GO" id="GO:0016829">
    <property type="term" value="F:lyase activity"/>
    <property type="evidence" value="ECO:0007669"/>
    <property type="project" value="UniProtKB-KW"/>
</dbReference>
<dbReference type="InterPro" id="IPR029069">
    <property type="entry name" value="HotDog_dom_sf"/>
</dbReference>